<evidence type="ECO:0008006" key="2">
    <source>
        <dbReference type="Google" id="ProtNLM"/>
    </source>
</evidence>
<dbReference type="SUPFAM" id="SSF55608">
    <property type="entry name" value="Homing endonucleases"/>
    <property type="match status" value="1"/>
</dbReference>
<sequence>MRDFWGRSIQRIERWILAIAPSRSRSNVEVGIMQSDNEPQREVSSPLWASYVAGLFDGDGTVVISYNSEKRRYQQLVVSVSNTFVPVLGKLKSIYGGSIDSLGQPRRNLRAKFCYQWKLTGRQKQLCFLQDILPYVIIKRQRVELGLAFLQLVRSQGASKERLDPLEVTQRHVVAEALRVLNKRGI</sequence>
<organism evidence="1">
    <name type="scientific">marine sediment metagenome</name>
    <dbReference type="NCBI Taxonomy" id="412755"/>
    <lineage>
        <taxon>unclassified sequences</taxon>
        <taxon>metagenomes</taxon>
        <taxon>ecological metagenomes</taxon>
    </lineage>
</organism>
<evidence type="ECO:0000313" key="1">
    <source>
        <dbReference type="EMBL" id="KKN48919.1"/>
    </source>
</evidence>
<accession>A0A0F9R2E7</accession>
<dbReference type="AlphaFoldDB" id="A0A0F9R2E7"/>
<protein>
    <recommendedName>
        <fullName evidence="2">Homing endonuclease LAGLIDADG domain-containing protein</fullName>
    </recommendedName>
</protein>
<reference evidence="1" key="1">
    <citation type="journal article" date="2015" name="Nature">
        <title>Complex archaea that bridge the gap between prokaryotes and eukaryotes.</title>
        <authorList>
            <person name="Spang A."/>
            <person name="Saw J.H."/>
            <person name="Jorgensen S.L."/>
            <person name="Zaremba-Niedzwiedzka K."/>
            <person name="Martijn J."/>
            <person name="Lind A.E."/>
            <person name="van Eijk R."/>
            <person name="Schleper C."/>
            <person name="Guy L."/>
            <person name="Ettema T.J."/>
        </authorList>
    </citation>
    <scope>NUCLEOTIDE SEQUENCE</scope>
</reference>
<dbReference type="InterPro" id="IPR027434">
    <property type="entry name" value="Homing_endonucl"/>
</dbReference>
<gene>
    <name evidence="1" type="ORF">LCGC14_0648170</name>
</gene>
<proteinExistence type="predicted"/>
<name>A0A0F9R2E7_9ZZZZ</name>
<dbReference type="EMBL" id="LAZR01001196">
    <property type="protein sequence ID" value="KKN48919.1"/>
    <property type="molecule type" value="Genomic_DNA"/>
</dbReference>
<dbReference type="Gene3D" id="3.10.28.10">
    <property type="entry name" value="Homing endonucleases"/>
    <property type="match status" value="1"/>
</dbReference>
<comment type="caution">
    <text evidence="1">The sequence shown here is derived from an EMBL/GenBank/DDBJ whole genome shotgun (WGS) entry which is preliminary data.</text>
</comment>